<evidence type="ECO:0000313" key="2">
    <source>
        <dbReference type="Proteomes" id="UP000199702"/>
    </source>
</evidence>
<name>A0A1H6RQK8_9FLAO</name>
<proteinExistence type="predicted"/>
<evidence type="ECO:0008006" key="3">
    <source>
        <dbReference type="Google" id="ProtNLM"/>
    </source>
</evidence>
<dbReference type="Gene3D" id="3.40.50.10420">
    <property type="entry name" value="NagB/RpiA/CoA transferase-like"/>
    <property type="match status" value="1"/>
</dbReference>
<dbReference type="AlphaFoldDB" id="A0A1H6RQK8"/>
<gene>
    <name evidence="1" type="ORF">SAMN05660918_0967</name>
</gene>
<dbReference type="InterPro" id="IPR037171">
    <property type="entry name" value="NagB/RpiA_transferase-like"/>
</dbReference>
<accession>A0A1H6RQK8</accession>
<organism evidence="1 2">
    <name type="scientific">Flavobacterium terrigena</name>
    <dbReference type="NCBI Taxonomy" id="402734"/>
    <lineage>
        <taxon>Bacteria</taxon>
        <taxon>Pseudomonadati</taxon>
        <taxon>Bacteroidota</taxon>
        <taxon>Flavobacteriia</taxon>
        <taxon>Flavobacteriales</taxon>
        <taxon>Flavobacteriaceae</taxon>
        <taxon>Flavobacterium</taxon>
    </lineage>
</organism>
<dbReference type="SUPFAM" id="SSF100950">
    <property type="entry name" value="NagB/RpiA/CoA transferase-like"/>
    <property type="match status" value="1"/>
</dbReference>
<dbReference type="Proteomes" id="UP000199702">
    <property type="component" value="Unassembled WGS sequence"/>
</dbReference>
<sequence length="209" mass="24753">MLTNIYRFKMNIFKKIFGHQDDAEDQEKNVSKSQYTPDINTPVDELFTINFKNNGGKFIYCSSMNEVHDNFENILEENDWFENEVKCFDSRLFHFLDENRLEYKNVTNPTFFFTPCENLIADEGSILFSSKQLKQYKIDELPTNIIVFASTSQLTMTKGDSLRNIKNKYDKEYPTNITAIKYFEKTKEEDFLHYGSCHKNLYLILLEDL</sequence>
<evidence type="ECO:0000313" key="1">
    <source>
        <dbReference type="EMBL" id="SEI56756.1"/>
    </source>
</evidence>
<dbReference type="STRING" id="402734.SAMN05660918_0967"/>
<keyword evidence="2" id="KW-1185">Reference proteome</keyword>
<dbReference type="EMBL" id="FNYA01000002">
    <property type="protein sequence ID" value="SEI56756.1"/>
    <property type="molecule type" value="Genomic_DNA"/>
</dbReference>
<reference evidence="2" key="1">
    <citation type="submission" date="2016-10" db="EMBL/GenBank/DDBJ databases">
        <authorList>
            <person name="Varghese N."/>
            <person name="Submissions S."/>
        </authorList>
    </citation>
    <scope>NUCLEOTIDE SEQUENCE [LARGE SCALE GENOMIC DNA]</scope>
    <source>
        <strain evidence="2">DSM 17934</strain>
    </source>
</reference>
<protein>
    <recommendedName>
        <fullName evidence="3">Lactate utilization protein B/C</fullName>
    </recommendedName>
</protein>
<dbReference type="InterPro" id="IPR024185">
    <property type="entry name" value="FTHF_cligase-like_sf"/>
</dbReference>